<reference evidence="3" key="1">
    <citation type="submission" date="2020-04" db="EMBL/GenBank/DDBJ databases">
        <authorList>
            <person name="Zhang H."/>
            <person name="Miao H."/>
            <person name="Wang C."/>
            <person name="Li C."/>
            <person name="Ju M."/>
            <person name="Wei L."/>
        </authorList>
    </citation>
    <scope>NUCLEOTIDE SEQUENCE</scope>
</reference>
<feature type="compositionally biased region" description="Basic and acidic residues" evidence="1">
    <location>
        <begin position="90"/>
        <end position="103"/>
    </location>
</feature>
<name>A0A8F0WNU4_SESIN</name>
<organism evidence="3">
    <name type="scientific">Sesamum indicum</name>
    <name type="common">Oriental sesame</name>
    <name type="synonym">Sesamum orientale</name>
    <dbReference type="NCBI Taxonomy" id="4182"/>
    <lineage>
        <taxon>Eukaryota</taxon>
        <taxon>Viridiplantae</taxon>
        <taxon>Streptophyta</taxon>
        <taxon>Embryophyta</taxon>
        <taxon>Tracheophyta</taxon>
        <taxon>Spermatophyta</taxon>
        <taxon>Magnoliopsida</taxon>
        <taxon>eudicotyledons</taxon>
        <taxon>Gunneridae</taxon>
        <taxon>Pentapetalae</taxon>
        <taxon>asterids</taxon>
        <taxon>lamiids</taxon>
        <taxon>Lamiales</taxon>
        <taxon>Pedaliaceae</taxon>
        <taxon>Sesamum</taxon>
    </lineage>
</organism>
<protein>
    <submittedName>
        <fullName evidence="3">OC3</fullName>
    </submittedName>
</protein>
<evidence type="ECO:0000256" key="1">
    <source>
        <dbReference type="SAM" id="MobiDB-lite"/>
    </source>
</evidence>
<feature type="compositionally biased region" description="Low complexity" evidence="1">
    <location>
        <begin position="567"/>
        <end position="578"/>
    </location>
</feature>
<feature type="region of interest" description="Disordered" evidence="1">
    <location>
        <begin position="542"/>
        <end position="621"/>
    </location>
</feature>
<evidence type="ECO:0000256" key="2">
    <source>
        <dbReference type="SAM" id="Phobius"/>
    </source>
</evidence>
<evidence type="ECO:0000313" key="3">
    <source>
        <dbReference type="EMBL" id="QWM97447.1"/>
    </source>
</evidence>
<dbReference type="AlphaFoldDB" id="A0A8F0WNU4"/>
<feature type="compositionally biased region" description="Acidic residues" evidence="1">
    <location>
        <begin position="262"/>
        <end position="287"/>
    </location>
</feature>
<dbReference type="EMBL" id="MT365249">
    <property type="protein sequence ID" value="QWM97447.1"/>
    <property type="molecule type" value="Genomic_DNA"/>
</dbReference>
<feature type="compositionally biased region" description="Basic and acidic residues" evidence="1">
    <location>
        <begin position="542"/>
        <end position="552"/>
    </location>
</feature>
<feature type="region of interest" description="Disordered" evidence="1">
    <location>
        <begin position="90"/>
        <end position="215"/>
    </location>
</feature>
<proteinExistence type="predicted"/>
<feature type="transmembrane region" description="Helical" evidence="2">
    <location>
        <begin position="16"/>
        <end position="35"/>
    </location>
</feature>
<accession>A0A8F0WNU4</accession>
<keyword evidence="2" id="KW-0472">Membrane</keyword>
<keyword evidence="2" id="KW-0812">Transmembrane</keyword>
<sequence>MGVGGWLGAINYTSSTYLHVFCFFTFGFILFAISFPNFSLPWLVKVISLVKFCSSFHLVHVLCILLGEKCGVEREIVRVTDGRRHFLRRGERDEGGGRREVGRRAGGGTPRRRLEAGPRGGGRGRLPQLEAVPRAGGARPPFQLEAAPRAGRREPPLQLEAAPRARRRMPPLQLEATPRAGGRGRLPQLEAVPRAGGARPPPSRPAAAPRAGVSRRRTSPLVIWRENLEDLSDFELESTDFRRSDQCDDIASDGAPGSERCETDDDVVSENEETESEGEEVESDSEAEITQVSARRSVVMALGVDGRRSGAAGRRVPRCRTVDIGACDSVLTREQLAGLRVTYRVPSAHKFILLSRGRRIRDPPAGCFTVYTAYFDNGFSIPPHPLLVKVIRSYGVCISQLTPNSFMCFEGWRRRLLELGLPITLESFHAVWTVRRVAEVSDSSDDGRYFYFTPQKACRFLAGFVSSKGPWKEKFFYVRDDGWGLASEWSSSPIKITHRKEFGKLRQGFMAAGLFSCLVDIAHYSPSGKKLEIDAVRARKAAVREQKRRDQESAPPQVGSSVSATPHGASTGSGHSGSLPAPMVGPSPPPKRQRGAVSAAEGDARDAGMSKAGGSSSYWSRTQGVVRDEDLSQVADLSEEQMDELLAENMARALVVSTAAAHRRATQLAEIRRLEAVLEQREGDFSRLKEERDEALGHVASWERRFEREVSGGKKFLASASGVAFVSKTQEEAVSKFQESEEFETILTDRAAPIYDDAVRRCCRVLRQTLREKGRIVEDDIKLLDPDVSEGEEEVIEVADG</sequence>
<keyword evidence="2" id="KW-1133">Transmembrane helix</keyword>
<feature type="region of interest" description="Disordered" evidence="1">
    <location>
        <begin position="245"/>
        <end position="289"/>
    </location>
</feature>